<dbReference type="AlphaFoldDB" id="A0A2T6KLU0"/>
<dbReference type="InterPro" id="IPR050571">
    <property type="entry name" value="Class-IV_PLP-Dep_Aminotrnsfr"/>
</dbReference>
<accession>A0A2T6KLU0</accession>
<dbReference type="InterPro" id="IPR027417">
    <property type="entry name" value="P-loop_NTPase"/>
</dbReference>
<keyword evidence="2" id="KW-0100">Branched-chain amino acid biosynthesis</keyword>
<dbReference type="Proteomes" id="UP000244523">
    <property type="component" value="Unassembled WGS sequence"/>
</dbReference>
<organism evidence="3 4">
    <name type="scientific">Yoonia sediminilitoris</name>
    <dbReference type="NCBI Taxonomy" id="1286148"/>
    <lineage>
        <taxon>Bacteria</taxon>
        <taxon>Pseudomonadati</taxon>
        <taxon>Pseudomonadota</taxon>
        <taxon>Alphaproteobacteria</taxon>
        <taxon>Rhodobacterales</taxon>
        <taxon>Paracoccaceae</taxon>
        <taxon>Yoonia</taxon>
    </lineage>
</organism>
<dbReference type="SUPFAM" id="SSF52540">
    <property type="entry name" value="P-loop containing nucleoside triphosphate hydrolases"/>
    <property type="match status" value="1"/>
</dbReference>
<keyword evidence="4" id="KW-1185">Reference proteome</keyword>
<protein>
    <recommendedName>
        <fullName evidence="5">Branched-chain amino acid aminotransferase</fullName>
    </recommendedName>
</protein>
<dbReference type="PANTHER" id="PTHR42743:SF11">
    <property type="entry name" value="AMINODEOXYCHORISMATE LYASE"/>
    <property type="match status" value="1"/>
</dbReference>
<name>A0A2T6KLU0_9RHOB</name>
<comment type="caution">
    <text evidence="3">The sequence shown here is derived from an EMBL/GenBank/DDBJ whole genome shotgun (WGS) entry which is preliminary data.</text>
</comment>
<sequence length="228" mass="25375">MWSGPRNLSTAMMYAFGNRPDFAVWDEPFYAPYLAATGIIHPMRDDILAAHEADPQRVASRCVDTIPAQKPHLYMKHMPHHMIGGFPLDWAKACVNVHLIRHPARVIASYGAKRETVTARDLGFEQQVALYDRLGGIVIDSADIRANPEGMLRKLCAQIDLPYDPAMLHWPAGRRDADGVWAAHWYDAVHKSTGFAGAEGPLPELSGRDADLLAETLPYYEQMAKSAI</sequence>
<evidence type="ECO:0000256" key="1">
    <source>
        <dbReference type="ARBA" id="ARBA00009320"/>
    </source>
</evidence>
<evidence type="ECO:0000256" key="2">
    <source>
        <dbReference type="ARBA" id="ARBA00023304"/>
    </source>
</evidence>
<dbReference type="Gene3D" id="3.40.50.300">
    <property type="entry name" value="P-loop containing nucleotide triphosphate hydrolases"/>
    <property type="match status" value="1"/>
</dbReference>
<proteinExistence type="inferred from homology"/>
<dbReference type="EMBL" id="QBUD01000002">
    <property type="protein sequence ID" value="PUB17163.1"/>
    <property type="molecule type" value="Genomic_DNA"/>
</dbReference>
<evidence type="ECO:0000313" key="4">
    <source>
        <dbReference type="Proteomes" id="UP000244523"/>
    </source>
</evidence>
<dbReference type="GO" id="GO:0009082">
    <property type="term" value="P:branched-chain amino acid biosynthetic process"/>
    <property type="evidence" value="ECO:0007669"/>
    <property type="project" value="UniProtKB-KW"/>
</dbReference>
<reference evidence="3 4" key="1">
    <citation type="submission" date="2018-04" db="EMBL/GenBank/DDBJ databases">
        <title>Genomic Encyclopedia of Archaeal and Bacterial Type Strains, Phase II (KMG-II): from individual species to whole genera.</title>
        <authorList>
            <person name="Goeker M."/>
        </authorList>
    </citation>
    <scope>NUCLEOTIDE SEQUENCE [LARGE SCALE GENOMIC DNA]</scope>
    <source>
        <strain evidence="3 4">DSM 29955</strain>
    </source>
</reference>
<dbReference type="PANTHER" id="PTHR42743">
    <property type="entry name" value="AMINO-ACID AMINOTRANSFERASE"/>
    <property type="match status" value="1"/>
</dbReference>
<evidence type="ECO:0000313" key="3">
    <source>
        <dbReference type="EMBL" id="PUB17163.1"/>
    </source>
</evidence>
<keyword evidence="2" id="KW-0028">Amino-acid biosynthesis</keyword>
<comment type="similarity">
    <text evidence="1">Belongs to the class-IV pyridoxal-phosphate-dependent aminotransferase family.</text>
</comment>
<dbReference type="Pfam" id="PF19798">
    <property type="entry name" value="Sulfotransfer_5"/>
    <property type="match status" value="1"/>
</dbReference>
<gene>
    <name evidence="3" type="ORF">C8N45_102173</name>
</gene>
<evidence type="ECO:0008006" key="5">
    <source>
        <dbReference type="Google" id="ProtNLM"/>
    </source>
</evidence>